<feature type="transmembrane region" description="Helical" evidence="5">
    <location>
        <begin position="398"/>
        <end position="419"/>
    </location>
</feature>
<keyword evidence="3 5" id="KW-1133">Transmembrane helix</keyword>
<evidence type="ECO:0000256" key="4">
    <source>
        <dbReference type="ARBA" id="ARBA00023136"/>
    </source>
</evidence>
<feature type="transmembrane region" description="Helical" evidence="5">
    <location>
        <begin position="452"/>
        <end position="470"/>
    </location>
</feature>
<comment type="pathway">
    <text evidence="5">Glycolipid biosynthesis; glycosylphosphatidylinositol-anchor biosynthesis.</text>
</comment>
<feature type="transmembrane region" description="Helical" evidence="5">
    <location>
        <begin position="267"/>
        <end position="285"/>
    </location>
</feature>
<dbReference type="InParanoid" id="A0A6I8UID8"/>
<feature type="transmembrane region" description="Helical" evidence="5">
    <location>
        <begin position="165"/>
        <end position="185"/>
    </location>
</feature>
<dbReference type="GO" id="GO:0072659">
    <property type="term" value="P:protein localization to plasma membrane"/>
    <property type="evidence" value="ECO:0007669"/>
    <property type="project" value="TreeGrafter"/>
</dbReference>
<feature type="transmembrane region" description="Helical" evidence="5">
    <location>
        <begin position="482"/>
        <end position="499"/>
    </location>
</feature>
<feature type="transmembrane region" description="Helical" evidence="5">
    <location>
        <begin position="371"/>
        <end position="392"/>
    </location>
</feature>
<evidence type="ECO:0000256" key="2">
    <source>
        <dbReference type="ARBA" id="ARBA00022692"/>
    </source>
</evidence>
<evidence type="ECO:0000313" key="7">
    <source>
        <dbReference type="RefSeq" id="XP_001355971.4"/>
    </source>
</evidence>
<dbReference type="GO" id="GO:0032216">
    <property type="term" value="F:glucosaminyl-phosphatidylinositol O-acyltransferase activity"/>
    <property type="evidence" value="ECO:0007669"/>
    <property type="project" value="TreeGrafter"/>
</dbReference>
<keyword evidence="5" id="KW-0012">Acyltransferase</keyword>
<reference evidence="7" key="1">
    <citation type="submission" date="2025-08" db="UniProtKB">
        <authorList>
            <consortium name="RefSeq"/>
        </authorList>
    </citation>
    <scope>IDENTIFICATION</scope>
    <source>
        <strain evidence="7">MV-25-SWS-2005</strain>
        <tissue evidence="7">Whole body</tissue>
    </source>
</reference>
<keyword evidence="5" id="KW-0256">Endoplasmic reticulum</keyword>
<protein>
    <recommendedName>
        <fullName evidence="5">Phosphatidylinositol-glycan biosynthesis class W protein</fullName>
        <ecNumber evidence="5">2.3.-.-</ecNumber>
    </recommendedName>
</protein>
<feature type="transmembrane region" description="Helical" evidence="5">
    <location>
        <begin position="292"/>
        <end position="311"/>
    </location>
</feature>
<feature type="transmembrane region" description="Helical" evidence="5">
    <location>
        <begin position="235"/>
        <end position="255"/>
    </location>
</feature>
<feature type="transmembrane region" description="Helical" evidence="5">
    <location>
        <begin position="205"/>
        <end position="223"/>
    </location>
</feature>
<dbReference type="PANTHER" id="PTHR20661">
    <property type="entry name" value="PHOSPHATIDYLINOSITOL-GLYCAN BIOSYNTHESIS CLASS W PROTEIN"/>
    <property type="match status" value="1"/>
</dbReference>
<evidence type="ECO:0000256" key="1">
    <source>
        <dbReference type="ARBA" id="ARBA00004141"/>
    </source>
</evidence>
<dbReference type="AlphaFoldDB" id="A0A6I8UID8"/>
<dbReference type="FunCoup" id="A0A6I8UID8">
    <property type="interactions" value="813"/>
</dbReference>
<dbReference type="PANTHER" id="PTHR20661:SF0">
    <property type="entry name" value="PHOSPHATIDYLINOSITOL-GLYCAN BIOSYNTHESIS CLASS W PROTEIN"/>
    <property type="match status" value="1"/>
</dbReference>
<keyword evidence="5" id="KW-0337">GPI-anchor biosynthesis</keyword>
<feature type="transmembrane region" description="Helical" evidence="5">
    <location>
        <begin position="79"/>
        <end position="96"/>
    </location>
</feature>
<evidence type="ECO:0000256" key="5">
    <source>
        <dbReference type="RuleBase" id="RU280819"/>
    </source>
</evidence>
<keyword evidence="6" id="KW-1185">Reference proteome</keyword>
<evidence type="ECO:0000256" key="3">
    <source>
        <dbReference type="ARBA" id="ARBA00022989"/>
    </source>
</evidence>
<dbReference type="Pfam" id="PF06423">
    <property type="entry name" value="GWT1"/>
    <property type="match status" value="1"/>
</dbReference>
<dbReference type="UniPathway" id="UPA00196"/>
<dbReference type="EC" id="2.3.-.-" evidence="5"/>
<feature type="transmembrane region" description="Helical" evidence="5">
    <location>
        <begin position="331"/>
        <end position="350"/>
    </location>
</feature>
<comment type="subcellular location">
    <subcellularLocation>
        <location evidence="5">Endoplasmic reticulum membrane</location>
        <topology evidence="5">Multi-pass membrane protein</topology>
    </subcellularLocation>
    <subcellularLocation>
        <location evidence="1">Membrane</location>
        <topology evidence="1">Multi-pass membrane protein</topology>
    </subcellularLocation>
</comment>
<comment type="similarity">
    <text evidence="5">Belongs to the PIGW family.</text>
</comment>
<feature type="transmembrane region" description="Helical" evidence="5">
    <location>
        <begin position="108"/>
        <end position="124"/>
    </location>
</feature>
<dbReference type="KEGG" id="dpo:4816295"/>
<dbReference type="PIRSF" id="PIRSF017321">
    <property type="entry name" value="GWT1"/>
    <property type="match status" value="1"/>
</dbReference>
<keyword evidence="4 5" id="KW-0472">Membrane</keyword>
<keyword evidence="5" id="KW-0808">Transferase</keyword>
<name>A0A6I8UID8_DROPS</name>
<comment type="function">
    <text evidence="5">A acetyltransferase, which acetylates the inositol ring of phosphatidylinositol during biosynthesis of GPI-anchor.</text>
</comment>
<dbReference type="GO" id="GO:0005789">
    <property type="term" value="C:endoplasmic reticulum membrane"/>
    <property type="evidence" value="ECO:0007669"/>
    <property type="project" value="UniProtKB-SubCell"/>
</dbReference>
<feature type="transmembrane region" description="Helical" evidence="5">
    <location>
        <begin position="130"/>
        <end position="145"/>
    </location>
</feature>
<accession>A0A6I8UID8</accession>
<gene>
    <name evidence="7" type="primary">PIG-Wa</name>
</gene>
<evidence type="ECO:0000313" key="6">
    <source>
        <dbReference type="Proteomes" id="UP000001819"/>
    </source>
</evidence>
<dbReference type="Proteomes" id="UP000001819">
    <property type="component" value="Chromosome 4"/>
</dbReference>
<dbReference type="GO" id="GO:0006506">
    <property type="term" value="P:GPI anchor biosynthetic process"/>
    <property type="evidence" value="ECO:0007669"/>
    <property type="project" value="UniProtKB-UniPathway"/>
</dbReference>
<dbReference type="RefSeq" id="XP_001355971.4">
    <property type="nucleotide sequence ID" value="XM_001355935.4"/>
</dbReference>
<proteinExistence type="inferred from homology"/>
<sequence>MSWSSSSSPAVASDSHYFYDACNTSTKCYLSAPLHIFQIYLGQDTCRALGPMEQYLSVDQEVSVLNKKSWNSIIESVDSLITTLPVMIGFVLSRMLCGHLPRLSTRRFLLEYMLVAIPTVILFTVGSDFFHMYSIVSFLALVWYLRPRRELELRNTKYEVGKRPLVFTLLRAICNCGTSVAILMVDFPVTPVRFRKSRTFGASAMDMGIGIFVVTMGLVSHRARNLTDLKKLPKAVVPLLLLGLGRTTVISMINYNHDVHEYGIHMNAFFILGLTKLFGSLCSLLANSDLQLLGLAMGILSMHELVLQLGLCDYVMSDTVPRLGFLSSNREGLSSLPGCVALYLFSIYFGKWYTSQDHLTYTQLCSKLKRVLLIAVVLWVMVILSAFLSGIARVTFNFGYVIWILFISVVIILNCAFFFELAFVQTRPTFGDCHKETANSLPTFVESLNMNGLSYFLLSNFFTGMVNIFFDPNNRSNSESVLILLAYVLICSMMVFIMHKKRIRIA</sequence>
<keyword evidence="2 5" id="KW-0812">Transmembrane</keyword>
<organism evidence="6 7">
    <name type="scientific">Drosophila pseudoobscura pseudoobscura</name>
    <name type="common">Fruit fly</name>
    <dbReference type="NCBI Taxonomy" id="46245"/>
    <lineage>
        <taxon>Eukaryota</taxon>
        <taxon>Metazoa</taxon>
        <taxon>Ecdysozoa</taxon>
        <taxon>Arthropoda</taxon>
        <taxon>Hexapoda</taxon>
        <taxon>Insecta</taxon>
        <taxon>Pterygota</taxon>
        <taxon>Neoptera</taxon>
        <taxon>Endopterygota</taxon>
        <taxon>Diptera</taxon>
        <taxon>Brachycera</taxon>
        <taxon>Muscomorpha</taxon>
        <taxon>Ephydroidea</taxon>
        <taxon>Drosophilidae</taxon>
        <taxon>Drosophila</taxon>
        <taxon>Sophophora</taxon>
    </lineage>
</organism>
<dbReference type="InterPro" id="IPR009447">
    <property type="entry name" value="PIGW/GWT1"/>
</dbReference>